<dbReference type="Pfam" id="PF09836">
    <property type="entry name" value="DUF2063"/>
    <property type="match status" value="1"/>
</dbReference>
<evidence type="ECO:0000313" key="3">
    <source>
        <dbReference type="Proteomes" id="UP001208938"/>
    </source>
</evidence>
<dbReference type="EMBL" id="JAPDFL010000001">
    <property type="protein sequence ID" value="MCW1932167.1"/>
    <property type="molecule type" value="Genomic_DNA"/>
</dbReference>
<keyword evidence="3" id="KW-1185">Reference proteome</keyword>
<accession>A0ABT3GXC8</accession>
<proteinExistence type="predicted"/>
<gene>
    <name evidence="2" type="ORF">OKW52_07810</name>
</gene>
<protein>
    <submittedName>
        <fullName evidence="2">DNA-binding domain-containing protein</fullName>
    </submittedName>
</protein>
<organism evidence="2 3">
    <name type="scientific">Pararhodobacter zhoushanensis</name>
    <dbReference type="NCBI Taxonomy" id="2479545"/>
    <lineage>
        <taxon>Bacteria</taxon>
        <taxon>Pseudomonadati</taxon>
        <taxon>Pseudomonadota</taxon>
        <taxon>Alphaproteobacteria</taxon>
        <taxon>Rhodobacterales</taxon>
        <taxon>Paracoccaceae</taxon>
        <taxon>Pararhodobacter</taxon>
    </lineage>
</organism>
<sequence length="244" mass="26247">MHTPPDHATTQARLHAALWSPQTPAGLGEAQALDRRFAVYRNNVQHGLSRALAARFPVIERLVGPDFFAAMARVFAAQHPPQTPVLLDWGDTFPAFLATFPPAQSLPYLPDVARLEGLRGQAYHAADAPSADPAALATVDPARLLLTLAPSVRAFDAQHPAVSLWHLNQPGARPVPLPKGPQYALIARTPGFAVTVEPLGKDQHTILTHLLRGQPFASAAITDPTPLLALLIRHQLIAQIGEIP</sequence>
<name>A0ABT3GXC8_9RHOB</name>
<feature type="domain" description="Putative DNA-binding" evidence="1">
    <location>
        <begin position="10"/>
        <end position="97"/>
    </location>
</feature>
<evidence type="ECO:0000313" key="2">
    <source>
        <dbReference type="EMBL" id="MCW1932167.1"/>
    </source>
</evidence>
<evidence type="ECO:0000259" key="1">
    <source>
        <dbReference type="Pfam" id="PF09836"/>
    </source>
</evidence>
<dbReference type="InterPro" id="IPR018640">
    <property type="entry name" value="DUF2063"/>
</dbReference>
<dbReference type="GO" id="GO:0003677">
    <property type="term" value="F:DNA binding"/>
    <property type="evidence" value="ECO:0007669"/>
    <property type="project" value="UniProtKB-KW"/>
</dbReference>
<dbReference type="Gene3D" id="1.10.150.690">
    <property type="entry name" value="DUF2063"/>
    <property type="match status" value="1"/>
</dbReference>
<reference evidence="2 3" key="1">
    <citation type="submission" date="2022-10" db="EMBL/GenBank/DDBJ databases">
        <title>Pararhodobacter sp. nov., isolated from marine algae.</title>
        <authorList>
            <person name="Choi B.J."/>
            <person name="Kim J.M."/>
            <person name="Lee J.K."/>
            <person name="Choi D.G."/>
            <person name="Jeon C.O."/>
        </authorList>
    </citation>
    <scope>NUCLEOTIDE SEQUENCE [LARGE SCALE GENOMIC DNA]</scope>
    <source>
        <strain evidence="2 3">ZQ420</strain>
    </source>
</reference>
<dbReference type="Proteomes" id="UP001208938">
    <property type="component" value="Unassembled WGS sequence"/>
</dbReference>
<keyword evidence="2" id="KW-0238">DNA-binding</keyword>
<comment type="caution">
    <text evidence="2">The sequence shown here is derived from an EMBL/GenBank/DDBJ whole genome shotgun (WGS) entry which is preliminary data.</text>
</comment>
<dbReference type="InterPro" id="IPR044922">
    <property type="entry name" value="DUF2063_N_sf"/>
</dbReference>
<dbReference type="RefSeq" id="WP_264417215.1">
    <property type="nucleotide sequence ID" value="NZ_JAPDFL010000001.1"/>
</dbReference>